<evidence type="ECO:0000259" key="1">
    <source>
        <dbReference type="Pfam" id="PF03190"/>
    </source>
</evidence>
<dbReference type="SUPFAM" id="SSF52833">
    <property type="entry name" value="Thioredoxin-like"/>
    <property type="match status" value="1"/>
</dbReference>
<name>A0A402B0W2_9CHLR</name>
<dbReference type="Gene3D" id="1.50.10.20">
    <property type="match status" value="1"/>
</dbReference>
<dbReference type="InterPro" id="IPR036249">
    <property type="entry name" value="Thioredoxin-like_sf"/>
</dbReference>
<comment type="caution">
    <text evidence="2">The sequence shown here is derived from an EMBL/GenBank/DDBJ whole genome shotgun (WGS) entry which is preliminary data.</text>
</comment>
<dbReference type="PANTHER" id="PTHR42899:SF1">
    <property type="entry name" value="SPERMATOGENESIS-ASSOCIATED PROTEIN 20"/>
    <property type="match status" value="1"/>
</dbReference>
<dbReference type="RefSeq" id="WP_126625633.1">
    <property type="nucleotide sequence ID" value="NZ_BIFT01000001.1"/>
</dbReference>
<dbReference type="SUPFAM" id="SSF48208">
    <property type="entry name" value="Six-hairpin glycosidases"/>
    <property type="match status" value="1"/>
</dbReference>
<evidence type="ECO:0000313" key="3">
    <source>
        <dbReference type="Proteomes" id="UP000287171"/>
    </source>
</evidence>
<dbReference type="AlphaFoldDB" id="A0A402B0W2"/>
<dbReference type="Gene3D" id="3.40.30.10">
    <property type="entry name" value="Glutaredoxin"/>
    <property type="match status" value="1"/>
</dbReference>
<dbReference type="OrthoDB" id="9762614at2"/>
<proteinExistence type="predicted"/>
<accession>A0A402B0W2</accession>
<protein>
    <recommendedName>
        <fullName evidence="1">Spermatogenesis-associated protein 20-like TRX domain-containing protein</fullName>
    </recommendedName>
</protein>
<dbReference type="GO" id="GO:0005975">
    <property type="term" value="P:carbohydrate metabolic process"/>
    <property type="evidence" value="ECO:0007669"/>
    <property type="project" value="InterPro"/>
</dbReference>
<sequence>MSGNAIADSSWSYAPIPPVFRFSSRPNQAHKIQWRAWGKSAFDEAILLDKPIFLLLSSLWCQECHLMDETTLSEPRVIDVLNADYVSIRVDSDLRPDINQRYNQNGWPSVLLLSSEGEILWGGIYVPVTKLLYYLGYVRRYYVAHREEISWQVRLLQTQRQTRALTRLLPGTNFHTLLPEEERNLLDLPAAAAKVLRELYDPEQGGFAIHSYLKFPHPDALELLLLLNGSDDIERVRYSLTQMRDGGLWDTEEGGFFRYSTAGDWSMPQTEKMLDENAAMLRLVLLTAQTTGDQQWTELAQQLIAYIDTNLWQPATGAFSGSQCADEEYYEPGLYSRASRIAPQVDQTIYAGWNARMISAYLLAAQVLHEPALQTRALQALDYLCLHMIHRDGSIFHYALSGEAFLPGQLADQVWTIQALLDAYALDHTKSHLETAIALMHFAFQELQDSQNALFYDYPEDPQAIGRQVLREQPLSENALIAWCLLRMSAYSHRKSLHDTALRVLSSCQDKYYRSGIQGALYACIVARANELL</sequence>
<gene>
    <name evidence="2" type="ORF">KDA_04750</name>
</gene>
<evidence type="ECO:0000313" key="2">
    <source>
        <dbReference type="EMBL" id="GCE24991.1"/>
    </source>
</evidence>
<dbReference type="Proteomes" id="UP000287171">
    <property type="component" value="Unassembled WGS sequence"/>
</dbReference>
<keyword evidence="3" id="KW-1185">Reference proteome</keyword>
<dbReference type="InterPro" id="IPR024705">
    <property type="entry name" value="Ssp411"/>
</dbReference>
<dbReference type="EMBL" id="BIFT01000001">
    <property type="protein sequence ID" value="GCE24991.1"/>
    <property type="molecule type" value="Genomic_DNA"/>
</dbReference>
<reference evidence="3" key="1">
    <citation type="submission" date="2018-12" db="EMBL/GenBank/DDBJ databases">
        <title>Tengunoibacter tsumagoiensis gen. nov., sp. nov., Dictyobacter kobayashii sp. nov., D. alpinus sp. nov., and D. joshuensis sp. nov. and description of Dictyobacteraceae fam. nov. within the order Ktedonobacterales isolated from Tengu-no-mugimeshi.</title>
        <authorList>
            <person name="Wang C.M."/>
            <person name="Zheng Y."/>
            <person name="Sakai Y."/>
            <person name="Toyoda A."/>
            <person name="Minakuchi Y."/>
            <person name="Abe K."/>
            <person name="Yokota A."/>
            <person name="Yabe S."/>
        </authorList>
    </citation>
    <scope>NUCLEOTIDE SEQUENCE [LARGE SCALE GENOMIC DNA]</scope>
    <source>
        <strain evidence="3">Uno16</strain>
    </source>
</reference>
<feature type="domain" description="Spermatogenesis-associated protein 20-like TRX" evidence="1">
    <location>
        <begin position="29"/>
        <end position="131"/>
    </location>
</feature>
<dbReference type="InterPro" id="IPR004879">
    <property type="entry name" value="Ssp411-like_TRX"/>
</dbReference>
<dbReference type="PANTHER" id="PTHR42899">
    <property type="entry name" value="SPERMATOGENESIS-ASSOCIATED PROTEIN 20"/>
    <property type="match status" value="1"/>
</dbReference>
<organism evidence="2 3">
    <name type="scientific">Dictyobacter alpinus</name>
    <dbReference type="NCBI Taxonomy" id="2014873"/>
    <lineage>
        <taxon>Bacteria</taxon>
        <taxon>Bacillati</taxon>
        <taxon>Chloroflexota</taxon>
        <taxon>Ktedonobacteria</taxon>
        <taxon>Ktedonobacterales</taxon>
        <taxon>Dictyobacteraceae</taxon>
        <taxon>Dictyobacter</taxon>
    </lineage>
</organism>
<dbReference type="InterPro" id="IPR008928">
    <property type="entry name" value="6-hairpin_glycosidase_sf"/>
</dbReference>
<dbReference type="Pfam" id="PF03190">
    <property type="entry name" value="Thioredox_DsbH"/>
    <property type="match status" value="1"/>
</dbReference>